<dbReference type="Proteomes" id="UP000251634">
    <property type="component" value="Unassembled WGS sequence"/>
</dbReference>
<reference evidence="1 2" key="1">
    <citation type="submission" date="2018-02" db="EMBL/GenBank/DDBJ databases">
        <title>Complete genome sequencing of Faecalibacterium prausnitzii strains isolated from the human gut.</title>
        <authorList>
            <person name="Fitzgerald B.C."/>
            <person name="Shkoporov A.N."/>
            <person name="Ross P.R."/>
            <person name="Hill C."/>
        </authorList>
    </citation>
    <scope>NUCLEOTIDE SEQUENCE [LARGE SCALE GENOMIC DNA]</scope>
    <source>
        <strain evidence="1 2">APC942/8-14-2</strain>
    </source>
</reference>
<gene>
    <name evidence="1" type="ORF">C4N25_01925</name>
</gene>
<dbReference type="AlphaFoldDB" id="A0A329TQZ5"/>
<dbReference type="EMBL" id="PRKZ01000001">
    <property type="protein sequence ID" value="RAW52191.1"/>
    <property type="molecule type" value="Genomic_DNA"/>
</dbReference>
<name>A0A329TQZ5_9FIRM</name>
<evidence type="ECO:0000313" key="2">
    <source>
        <dbReference type="Proteomes" id="UP000251634"/>
    </source>
</evidence>
<protein>
    <submittedName>
        <fullName evidence="1">Hemagglutinin</fullName>
    </submittedName>
</protein>
<evidence type="ECO:0000313" key="1">
    <source>
        <dbReference type="EMBL" id="RAW52191.1"/>
    </source>
</evidence>
<sequence>MPYGEYAQCPCCGKTAYGEDEIEQEFGYRNMGDGRYIPQSYCRECRSAHCEAGKPCKVKIF</sequence>
<proteinExistence type="predicted"/>
<dbReference type="RefSeq" id="WP_112114772.1">
    <property type="nucleotide sequence ID" value="NZ_DAWEON010000012.1"/>
</dbReference>
<organism evidence="1 2">
    <name type="scientific">Faecalibacterium prausnitzii</name>
    <dbReference type="NCBI Taxonomy" id="853"/>
    <lineage>
        <taxon>Bacteria</taxon>
        <taxon>Bacillati</taxon>
        <taxon>Bacillota</taxon>
        <taxon>Clostridia</taxon>
        <taxon>Eubacteriales</taxon>
        <taxon>Oscillospiraceae</taxon>
        <taxon>Faecalibacterium</taxon>
    </lineage>
</organism>
<accession>A0A329TQZ5</accession>
<comment type="caution">
    <text evidence="1">The sequence shown here is derived from an EMBL/GenBank/DDBJ whole genome shotgun (WGS) entry which is preliminary data.</text>
</comment>